<keyword evidence="3" id="KW-1185">Reference proteome</keyword>
<name>A0A9N9L7S5_9HELO</name>
<gene>
    <name evidence="2" type="ORF">HYFRA_00014002</name>
</gene>
<organism evidence="2 3">
    <name type="scientific">Hymenoscyphus fraxineus</name>
    <dbReference type="NCBI Taxonomy" id="746836"/>
    <lineage>
        <taxon>Eukaryota</taxon>
        <taxon>Fungi</taxon>
        <taxon>Dikarya</taxon>
        <taxon>Ascomycota</taxon>
        <taxon>Pezizomycotina</taxon>
        <taxon>Leotiomycetes</taxon>
        <taxon>Helotiales</taxon>
        <taxon>Helotiaceae</taxon>
        <taxon>Hymenoscyphus</taxon>
    </lineage>
</organism>
<evidence type="ECO:0000256" key="1">
    <source>
        <dbReference type="SAM" id="SignalP"/>
    </source>
</evidence>
<evidence type="ECO:0000313" key="2">
    <source>
        <dbReference type="EMBL" id="CAG8961826.1"/>
    </source>
</evidence>
<sequence>MKFTISITLITLLATASAAVVDLEASGLLPRQACGGFRAYCGQGFVPCCSGRTCGRATSGSTSGWNECS</sequence>
<feature type="signal peptide" evidence="1">
    <location>
        <begin position="1"/>
        <end position="18"/>
    </location>
</feature>
<feature type="chain" id="PRO_5040181164" evidence="1">
    <location>
        <begin position="19"/>
        <end position="69"/>
    </location>
</feature>
<dbReference type="EMBL" id="CAJVRL010000117">
    <property type="protein sequence ID" value="CAG8961826.1"/>
    <property type="molecule type" value="Genomic_DNA"/>
</dbReference>
<protein>
    <submittedName>
        <fullName evidence="2">Uncharacterized protein</fullName>
    </submittedName>
</protein>
<evidence type="ECO:0000313" key="3">
    <source>
        <dbReference type="Proteomes" id="UP000696280"/>
    </source>
</evidence>
<dbReference type="AlphaFoldDB" id="A0A9N9L7S5"/>
<accession>A0A9N9L7S5</accession>
<dbReference type="Proteomes" id="UP000696280">
    <property type="component" value="Unassembled WGS sequence"/>
</dbReference>
<keyword evidence="1" id="KW-0732">Signal</keyword>
<reference evidence="2" key="1">
    <citation type="submission" date="2021-07" db="EMBL/GenBank/DDBJ databases">
        <authorList>
            <person name="Durling M."/>
        </authorList>
    </citation>
    <scope>NUCLEOTIDE SEQUENCE</scope>
</reference>
<proteinExistence type="predicted"/>
<comment type="caution">
    <text evidence="2">The sequence shown here is derived from an EMBL/GenBank/DDBJ whole genome shotgun (WGS) entry which is preliminary data.</text>
</comment>